<proteinExistence type="inferred from homology"/>
<sequence>MMEKPKDWIYPFKIGEEFTAKGFDQCERKMLYTIKGDSIVERWHTVDNSWPDEISTYVVQGDNMIQSMVCGDATCKKFFKRKN</sequence>
<evidence type="ECO:0000256" key="3">
    <source>
        <dbReference type="ARBA" id="ARBA00023121"/>
    </source>
</evidence>
<dbReference type="SUPFAM" id="SSF50814">
    <property type="entry name" value="Lipocalins"/>
    <property type="match status" value="1"/>
</dbReference>
<dbReference type="PANTHER" id="PTHR22725">
    <property type="entry name" value="FATTY ACID-BINDING PROTEIN HOMOLOG 1-RELATED-RELATED"/>
    <property type="match status" value="1"/>
</dbReference>
<evidence type="ECO:0000256" key="2">
    <source>
        <dbReference type="ARBA" id="ARBA00022448"/>
    </source>
</evidence>
<gene>
    <name evidence="4" type="primary">WBGene00283383</name>
</gene>
<evidence type="ECO:0008006" key="6">
    <source>
        <dbReference type="Google" id="ProtNLM"/>
    </source>
</evidence>
<evidence type="ECO:0000313" key="5">
    <source>
        <dbReference type="Proteomes" id="UP000005239"/>
    </source>
</evidence>
<dbReference type="GO" id="GO:0008289">
    <property type="term" value="F:lipid binding"/>
    <property type="evidence" value="ECO:0007669"/>
    <property type="project" value="UniProtKB-KW"/>
</dbReference>
<keyword evidence="5" id="KW-1185">Reference proteome</keyword>
<organism evidence="4 5">
    <name type="scientific">Pristionchus pacificus</name>
    <name type="common">Parasitic nematode worm</name>
    <dbReference type="NCBI Taxonomy" id="54126"/>
    <lineage>
        <taxon>Eukaryota</taxon>
        <taxon>Metazoa</taxon>
        <taxon>Ecdysozoa</taxon>
        <taxon>Nematoda</taxon>
        <taxon>Chromadorea</taxon>
        <taxon>Rhabditida</taxon>
        <taxon>Rhabditina</taxon>
        <taxon>Diplogasteromorpha</taxon>
        <taxon>Diplogasteroidea</taxon>
        <taxon>Neodiplogasteridae</taxon>
        <taxon>Pristionchus</taxon>
    </lineage>
</organism>
<evidence type="ECO:0000256" key="1">
    <source>
        <dbReference type="ARBA" id="ARBA00008390"/>
    </source>
</evidence>
<evidence type="ECO:0000313" key="4">
    <source>
        <dbReference type="EnsemblMetazoa" id="PPA45014.1"/>
    </source>
</evidence>
<keyword evidence="2" id="KW-0813">Transport</keyword>
<dbReference type="PANTHER" id="PTHR22725:SF9">
    <property type="entry name" value="FATTY ACID-BINDING PROTEIN HOMOLOG 3"/>
    <property type="match status" value="1"/>
</dbReference>
<reference evidence="5" key="1">
    <citation type="journal article" date="2008" name="Nat. Genet.">
        <title>The Pristionchus pacificus genome provides a unique perspective on nematode lifestyle and parasitism.</title>
        <authorList>
            <person name="Dieterich C."/>
            <person name="Clifton S.W."/>
            <person name="Schuster L.N."/>
            <person name="Chinwalla A."/>
            <person name="Delehaunty K."/>
            <person name="Dinkelacker I."/>
            <person name="Fulton L."/>
            <person name="Fulton R."/>
            <person name="Godfrey J."/>
            <person name="Minx P."/>
            <person name="Mitreva M."/>
            <person name="Roeseler W."/>
            <person name="Tian H."/>
            <person name="Witte H."/>
            <person name="Yang S.P."/>
            <person name="Wilson R.K."/>
            <person name="Sommer R.J."/>
        </authorList>
    </citation>
    <scope>NUCLEOTIDE SEQUENCE [LARGE SCALE GENOMIC DNA]</scope>
    <source>
        <strain evidence="5">PS312</strain>
    </source>
</reference>
<name>A0A8R1V015_PRIPA</name>
<dbReference type="EnsemblMetazoa" id="PPA45014.1">
    <property type="protein sequence ID" value="PPA45014.1"/>
    <property type="gene ID" value="WBGene00283383"/>
</dbReference>
<dbReference type="Gene3D" id="2.40.128.20">
    <property type="match status" value="1"/>
</dbReference>
<protein>
    <recommendedName>
        <fullName evidence="6">Lipocalin/cytosolic fatty-acid binding domain-containing protein</fullName>
    </recommendedName>
</protein>
<accession>A0A8R1V015</accession>
<dbReference type="InterPro" id="IPR012674">
    <property type="entry name" value="Calycin"/>
</dbReference>
<dbReference type="InterPro" id="IPR000463">
    <property type="entry name" value="Fatty_acid-bd"/>
</dbReference>
<dbReference type="Proteomes" id="UP000005239">
    <property type="component" value="Unassembled WGS sequence"/>
</dbReference>
<dbReference type="PRINTS" id="PR00178">
    <property type="entry name" value="FATTYACIDBP"/>
</dbReference>
<dbReference type="InterPro" id="IPR040094">
    <property type="entry name" value="Lbp1-4"/>
</dbReference>
<reference evidence="4" key="2">
    <citation type="submission" date="2022-06" db="UniProtKB">
        <authorList>
            <consortium name="EnsemblMetazoa"/>
        </authorList>
    </citation>
    <scope>IDENTIFICATION</scope>
    <source>
        <strain evidence="4">PS312</strain>
    </source>
</reference>
<comment type="similarity">
    <text evidence="1">Belongs to the calycin superfamily. Fatty-acid binding protein (FABP) family.</text>
</comment>
<keyword evidence="3" id="KW-0446">Lipid-binding</keyword>
<dbReference type="AlphaFoldDB" id="A0A8R1V015"/>